<proteinExistence type="predicted"/>
<organism evidence="4">
    <name type="scientific">Chaetomium thermophilum (strain DSM 1495 / CBS 144.50 / IMI 039719)</name>
    <name type="common">Thermochaetoides thermophila</name>
    <dbReference type="NCBI Taxonomy" id="759272"/>
    <lineage>
        <taxon>Eukaryota</taxon>
        <taxon>Fungi</taxon>
        <taxon>Dikarya</taxon>
        <taxon>Ascomycota</taxon>
        <taxon>Pezizomycotina</taxon>
        <taxon>Sordariomycetes</taxon>
        <taxon>Sordariomycetidae</taxon>
        <taxon>Sordariales</taxon>
        <taxon>Chaetomiaceae</taxon>
        <taxon>Thermochaetoides</taxon>
    </lineage>
</organism>
<dbReference type="EMBL" id="GL988043">
    <property type="protein sequence ID" value="EGS19678.1"/>
    <property type="molecule type" value="Genomic_DNA"/>
</dbReference>
<feature type="compositionally biased region" description="Gly residues" evidence="1">
    <location>
        <begin position="425"/>
        <end position="446"/>
    </location>
</feature>
<dbReference type="PANTHER" id="PTHR37577:SF1">
    <property type="entry name" value="INTEGRAL MEMBRANE PROTEIN"/>
    <property type="match status" value="1"/>
</dbReference>
<evidence type="ECO:0000256" key="1">
    <source>
        <dbReference type="SAM" id="MobiDB-lite"/>
    </source>
</evidence>
<feature type="region of interest" description="Disordered" evidence="1">
    <location>
        <begin position="206"/>
        <end position="225"/>
    </location>
</feature>
<feature type="compositionally biased region" description="Polar residues" evidence="1">
    <location>
        <begin position="298"/>
        <end position="343"/>
    </location>
</feature>
<evidence type="ECO:0000313" key="4">
    <source>
        <dbReference type="Proteomes" id="UP000008066"/>
    </source>
</evidence>
<dbReference type="HOGENOM" id="CLU_593114_0_0_1"/>
<accession>G0SAA6</accession>
<keyword evidence="2" id="KW-1133">Transmembrane helix</keyword>
<dbReference type="KEGG" id="cthr:CTHT_0041590"/>
<gene>
    <name evidence="3" type="ORF">CTHT_0041590</name>
</gene>
<evidence type="ECO:0000313" key="3">
    <source>
        <dbReference type="EMBL" id="EGS19678.1"/>
    </source>
</evidence>
<dbReference type="GeneID" id="18258197"/>
<dbReference type="AlphaFoldDB" id="G0SAA6"/>
<protein>
    <submittedName>
        <fullName evidence="3">Uncharacterized protein</fullName>
    </submittedName>
</protein>
<dbReference type="PANTHER" id="PTHR37577">
    <property type="entry name" value="INTEGRAL MEMBRANE PROTEIN"/>
    <property type="match status" value="1"/>
</dbReference>
<reference evidence="3 4" key="1">
    <citation type="journal article" date="2011" name="Cell">
        <title>Insight into structure and assembly of the nuclear pore complex by utilizing the genome of a eukaryotic thermophile.</title>
        <authorList>
            <person name="Amlacher S."/>
            <person name="Sarges P."/>
            <person name="Flemming D."/>
            <person name="van Noort V."/>
            <person name="Kunze R."/>
            <person name="Devos D.P."/>
            <person name="Arumugam M."/>
            <person name="Bork P."/>
            <person name="Hurt E."/>
        </authorList>
    </citation>
    <scope>NUCLEOTIDE SEQUENCE [LARGE SCALE GENOMIC DNA]</scope>
    <source>
        <strain evidence="4">DSM 1495 / CBS 144.50 / IMI 039719</strain>
    </source>
</reference>
<dbReference type="InterPro" id="IPR053018">
    <property type="entry name" value="Elsinochrome_Biosynth-Asso"/>
</dbReference>
<name>G0SAA6_CHATD</name>
<sequence>MGVYICAETCESHYGKKPNCNITLADNETAIFIGDVEFGSFQGDPDIGGVGVLAAFLAVTSLAICFSVASTGWWLYKNLGLAGPQPHLEERTNNIAGLFEALIVNCSDQQIFTGLAYALCLRYSKSCTVTAYHYNIVTNLLQMRSWLRDSGWMDLGDRGLSPEDDPSTFGQLIPLLLIFLTLFTFLQIMSERGALFRKARHAGSKEHQRLQANADNTPENVTSRPNEKVSFVEAGNIANSLNDPEAIPVLRDGPRRYGKSRASINRCGVNESNNEKKTNNSGDAIAQDFPAGEESDTGLVTPSIAESSQFMPSATTGPKQTKTYSTYSPDTILSSQQSSTTEVSPGPFMSPAIASPFSLPFNSPTTASTKSQVKHAHTHSKVIDLKYNSASQSQTQMYFSPDDSPLSKQAATLAVGSLPGTPSNGSGGNGSGPSGRGTPVGKGQSQGVGSPAMEVAGEFQF</sequence>
<keyword evidence="2" id="KW-0812">Transmembrane</keyword>
<feature type="region of interest" description="Disordered" evidence="1">
    <location>
        <begin position="249"/>
        <end position="349"/>
    </location>
</feature>
<dbReference type="RefSeq" id="XP_006694563.1">
    <property type="nucleotide sequence ID" value="XM_006694500.1"/>
</dbReference>
<dbReference type="Proteomes" id="UP000008066">
    <property type="component" value="Unassembled WGS sequence"/>
</dbReference>
<feature type="region of interest" description="Disordered" evidence="1">
    <location>
        <begin position="414"/>
        <end position="461"/>
    </location>
</feature>
<feature type="compositionally biased region" description="Polar residues" evidence="1">
    <location>
        <begin position="210"/>
        <end position="224"/>
    </location>
</feature>
<evidence type="ECO:0000256" key="2">
    <source>
        <dbReference type="SAM" id="Phobius"/>
    </source>
</evidence>
<feature type="transmembrane region" description="Helical" evidence="2">
    <location>
        <begin position="50"/>
        <end position="76"/>
    </location>
</feature>
<dbReference type="STRING" id="759272.G0SAA6"/>
<feature type="transmembrane region" description="Helical" evidence="2">
    <location>
        <begin position="169"/>
        <end position="188"/>
    </location>
</feature>
<dbReference type="OrthoDB" id="5427664at2759"/>
<keyword evidence="4" id="KW-1185">Reference proteome</keyword>
<keyword evidence="2" id="KW-0472">Membrane</keyword>